<proteinExistence type="predicted"/>
<sequence length="129" mass="14911">MINNEKINPKLKSIVLGTEDFNKHNKDSCLRGIPLSKLKDSLQLFSNNEIDVLHFLGNSKIAFRLHKLQIEPEIKSILMEKYPDEQERILLNPEEWKPNTFSRLELITKTKQLVGVLEDAIDKAKTSEI</sequence>
<name>A0A2M7X9N6_9BACT</name>
<dbReference type="EMBL" id="PFWW01000023">
    <property type="protein sequence ID" value="PJA42873.1"/>
    <property type="molecule type" value="Genomic_DNA"/>
</dbReference>
<dbReference type="Proteomes" id="UP000230484">
    <property type="component" value="Unassembled WGS sequence"/>
</dbReference>
<accession>A0A2M7X9N6</accession>
<gene>
    <name evidence="1" type="ORF">CO176_01170</name>
</gene>
<evidence type="ECO:0000313" key="2">
    <source>
        <dbReference type="Proteomes" id="UP000230484"/>
    </source>
</evidence>
<comment type="caution">
    <text evidence="1">The sequence shown here is derived from an EMBL/GenBank/DDBJ whole genome shotgun (WGS) entry which is preliminary data.</text>
</comment>
<evidence type="ECO:0000313" key="1">
    <source>
        <dbReference type="EMBL" id="PJA42873.1"/>
    </source>
</evidence>
<protein>
    <submittedName>
        <fullName evidence="1">Uncharacterized protein</fullName>
    </submittedName>
</protein>
<dbReference type="AlphaFoldDB" id="A0A2M7X9N6"/>
<reference evidence="2" key="1">
    <citation type="submission" date="2017-09" db="EMBL/GenBank/DDBJ databases">
        <title>Depth-based differentiation of microbial function through sediment-hosted aquifers and enrichment of novel symbionts in the deep terrestrial subsurface.</title>
        <authorList>
            <person name="Probst A.J."/>
            <person name="Ladd B."/>
            <person name="Jarett J.K."/>
            <person name="Geller-Mcgrath D.E."/>
            <person name="Sieber C.M.K."/>
            <person name="Emerson J.B."/>
            <person name="Anantharaman K."/>
            <person name="Thomas B.C."/>
            <person name="Malmstrom R."/>
            <person name="Stieglmeier M."/>
            <person name="Klingl A."/>
            <person name="Woyke T."/>
            <person name="Ryan C.M."/>
            <person name="Banfield J.F."/>
        </authorList>
    </citation>
    <scope>NUCLEOTIDE SEQUENCE [LARGE SCALE GENOMIC DNA]</scope>
</reference>
<organism evidence="1 2">
    <name type="scientific">Candidatus Woesebacteria bacterium CG_4_9_14_3_um_filter_39_10</name>
    <dbReference type="NCBI Taxonomy" id="1975056"/>
    <lineage>
        <taxon>Bacteria</taxon>
        <taxon>Candidatus Woeseibacteriota</taxon>
    </lineage>
</organism>